<dbReference type="EMBL" id="CP014476">
    <property type="protein sequence ID" value="AMK78117.1"/>
    <property type="molecule type" value="Genomic_DNA"/>
</dbReference>
<evidence type="ECO:0000313" key="1">
    <source>
        <dbReference type="EMBL" id="AMK78117.1"/>
    </source>
</evidence>
<gene>
    <name evidence="1" type="ORF">JT25_016785</name>
</gene>
<proteinExistence type="predicted"/>
<evidence type="ECO:0000313" key="2">
    <source>
        <dbReference type="Proteomes" id="UP000030512"/>
    </source>
</evidence>
<dbReference type="Proteomes" id="UP000030512">
    <property type="component" value="Chromosome"/>
</dbReference>
<name>A0A126T7Q5_9GAMM</name>
<dbReference type="AlphaFoldDB" id="A0A126T7Q5"/>
<sequence>MLKKDLGIEKTRLQIEQNRFELEKRRAELENSLLHKHFGAIVAAVVSISAAIVSYAQIQIAQIQKNKELEMLEIKSQRDWKVEAAKFVVENKKVIFSEDDQERQMMRHVISIAFPKEVGDGLLVKVEKIKSGSLIRRYWKPDGKNIDEANANKLKDWLKNNGRSDDSITLFLHAENLDDVRAKAVKELNLENIQKTITNVPSESIEFVKKAAELEGATVTTKRQPDGKWTITSTYSQ</sequence>
<organism evidence="1 2">
    <name type="scientific">Methylomonas denitrificans</name>
    <dbReference type="NCBI Taxonomy" id="1538553"/>
    <lineage>
        <taxon>Bacteria</taxon>
        <taxon>Pseudomonadati</taxon>
        <taxon>Pseudomonadota</taxon>
        <taxon>Gammaproteobacteria</taxon>
        <taxon>Methylococcales</taxon>
        <taxon>Methylococcaceae</taxon>
        <taxon>Methylomonas</taxon>
    </lineage>
</organism>
<dbReference type="KEGG" id="mdn:JT25_016785"/>
<accession>A0A126T7Q5</accession>
<protein>
    <submittedName>
        <fullName evidence="1">Uncharacterized protein</fullName>
    </submittedName>
</protein>
<dbReference type="RefSeq" id="WP_036275917.1">
    <property type="nucleotide sequence ID" value="NZ_CP014476.1"/>
</dbReference>
<dbReference type="OrthoDB" id="6064811at2"/>
<reference evidence="1 2" key="1">
    <citation type="journal article" date="2015" name="Environ. Microbiol.">
        <title>Methane oxidation coupled to nitrate reduction under hypoxia by the Gammaproteobacterium Methylomonas denitrificans, sp. nov. type strain FJG1.</title>
        <authorList>
            <person name="Kits K.D."/>
            <person name="Klotz M.G."/>
            <person name="Stein L.Y."/>
        </authorList>
    </citation>
    <scope>NUCLEOTIDE SEQUENCE [LARGE SCALE GENOMIC DNA]</scope>
    <source>
        <strain evidence="1 2">FJG1</strain>
    </source>
</reference>
<keyword evidence="2" id="KW-1185">Reference proteome</keyword>